<dbReference type="NCBIfam" id="NF033559">
    <property type="entry name" value="transpos_IS1634"/>
    <property type="match status" value="1"/>
</dbReference>
<keyword evidence="3" id="KW-1185">Reference proteome</keyword>
<evidence type="ECO:0000313" key="3">
    <source>
        <dbReference type="Proteomes" id="UP001361570"/>
    </source>
</evidence>
<sequence>MAFIRRVRTASGATAVQIAAYRAGRQEIVKHVGSAHTDAELGVLMERARSLLDDPAQGVLDLGIQATPRVLPVAVVPPAQGVLPVPATLASSAEPAAVRRDAPGRVLATGSRLLYDALRGVLTELGFVAVTDEVFCDLVIARIVEPTSLLDAGRVLTDLGCRPASYPTMNRVLRRAGKDKYRDKIASACFAHASHAGDLTLCLYDVTTLYFEAEHEDELRKVGYSKERRVDPQVVVGLLVDRQGFPLEIGCFEGNKAETTTLIPIITAFIERHGLADLAVTADAGMLSAGNLTALDEAHVRFIVGSRVTRAPADLESHFHWHGDAFTDGQVIDTITPKTARGKAGKVGDNDVARRAEPVWDPGVHARSWRAVWAYSAKRAARDRKTLALQEARAREVVDGDRAARTPRFVKTSNGARSLDEKALARAQSLVGLKGYVTNIPATVMPAAEVISSYHDLWRVEQSFRMSKTDLRARPMFHHAREAIEAHLTVVFTALAVAREVQNRTGLAIGNVIRQLRPLRSATIAINGTTQTFHPAVPAAQQAILDAMQGADLTH</sequence>
<dbReference type="InterPro" id="IPR002559">
    <property type="entry name" value="Transposase_11"/>
</dbReference>
<evidence type="ECO:0000313" key="2">
    <source>
        <dbReference type="EMBL" id="MEI4274234.1"/>
    </source>
</evidence>
<feature type="domain" description="Transposase IS4-like" evidence="1">
    <location>
        <begin position="203"/>
        <end position="495"/>
    </location>
</feature>
<comment type="caution">
    <text evidence="2">The sequence shown here is derived from an EMBL/GenBank/DDBJ whole genome shotgun (WGS) entry which is preliminary data.</text>
</comment>
<dbReference type="PANTHER" id="PTHR34614:SF2">
    <property type="entry name" value="TRANSPOSASE IS4-LIKE DOMAIN-CONTAINING PROTEIN"/>
    <property type="match status" value="1"/>
</dbReference>
<dbReference type="InterPro" id="IPR012337">
    <property type="entry name" value="RNaseH-like_sf"/>
</dbReference>
<dbReference type="Proteomes" id="UP001361570">
    <property type="component" value="Unassembled WGS sequence"/>
</dbReference>
<gene>
    <name evidence="2" type="ORF">TEK04_21140</name>
</gene>
<name>A0ABU8E1U1_9ACTN</name>
<dbReference type="EMBL" id="JBAPLU010000048">
    <property type="protein sequence ID" value="MEI4274234.1"/>
    <property type="molecule type" value="Genomic_DNA"/>
</dbReference>
<evidence type="ECO:0000259" key="1">
    <source>
        <dbReference type="Pfam" id="PF01609"/>
    </source>
</evidence>
<dbReference type="RefSeq" id="WP_336406347.1">
    <property type="nucleotide sequence ID" value="NZ_JBAPLU010000048.1"/>
</dbReference>
<protein>
    <submittedName>
        <fullName evidence="2">IS1634 family transposase</fullName>
    </submittedName>
</protein>
<dbReference type="InterPro" id="IPR047654">
    <property type="entry name" value="IS1634_transpos"/>
</dbReference>
<proteinExistence type="predicted"/>
<dbReference type="SUPFAM" id="SSF53098">
    <property type="entry name" value="Ribonuclease H-like"/>
    <property type="match status" value="1"/>
</dbReference>
<organism evidence="2 3">
    <name type="scientific">Klenkia sesuvii</name>
    <dbReference type="NCBI Taxonomy" id="3103137"/>
    <lineage>
        <taxon>Bacteria</taxon>
        <taxon>Bacillati</taxon>
        <taxon>Actinomycetota</taxon>
        <taxon>Actinomycetes</taxon>
        <taxon>Geodermatophilales</taxon>
        <taxon>Geodermatophilaceae</taxon>
        <taxon>Klenkia</taxon>
    </lineage>
</organism>
<accession>A0ABU8E1U1</accession>
<reference evidence="2 3" key="1">
    <citation type="submission" date="2024-03" db="EMBL/GenBank/DDBJ databases">
        <title>Draft genome sequence of Klenkia sp. LSe6-5.</title>
        <authorList>
            <person name="Duangmal K."/>
            <person name="Chantavorakit T."/>
        </authorList>
    </citation>
    <scope>NUCLEOTIDE SEQUENCE [LARGE SCALE GENOMIC DNA]</scope>
    <source>
        <strain evidence="2 3">LSe6-5</strain>
    </source>
</reference>
<dbReference type="PANTHER" id="PTHR34614">
    <property type="match status" value="1"/>
</dbReference>
<dbReference type="Pfam" id="PF01609">
    <property type="entry name" value="DDE_Tnp_1"/>
    <property type="match status" value="1"/>
</dbReference>